<evidence type="ECO:0000313" key="3">
    <source>
        <dbReference type="Proteomes" id="UP000644699"/>
    </source>
</evidence>
<gene>
    <name evidence="2" type="ORF">GCM10011390_38500</name>
</gene>
<feature type="domain" description="LUD" evidence="1">
    <location>
        <begin position="121"/>
        <end position="214"/>
    </location>
</feature>
<protein>
    <recommendedName>
        <fullName evidence="1">LUD domain-containing protein</fullName>
    </recommendedName>
</protein>
<dbReference type="InterPro" id="IPR024185">
    <property type="entry name" value="FTHF_cligase-like_sf"/>
</dbReference>
<dbReference type="PANTHER" id="PTHR43682:SF1">
    <property type="entry name" value="LACTATE UTILIZATION PROTEIN C"/>
    <property type="match status" value="1"/>
</dbReference>
<organism evidence="2 3">
    <name type="scientific">Aureimonas endophytica</name>
    <dbReference type="NCBI Taxonomy" id="2027858"/>
    <lineage>
        <taxon>Bacteria</taxon>
        <taxon>Pseudomonadati</taxon>
        <taxon>Pseudomonadota</taxon>
        <taxon>Alphaproteobacteria</taxon>
        <taxon>Hyphomicrobiales</taxon>
        <taxon>Aurantimonadaceae</taxon>
        <taxon>Aureimonas</taxon>
    </lineage>
</organism>
<comment type="caution">
    <text evidence="2">The sequence shown here is derived from an EMBL/GenBank/DDBJ whole genome shotgun (WGS) entry which is preliminary data.</text>
</comment>
<evidence type="ECO:0000313" key="2">
    <source>
        <dbReference type="EMBL" id="GGE15680.1"/>
    </source>
</evidence>
<dbReference type="SUPFAM" id="SSF100950">
    <property type="entry name" value="NagB/RpiA/CoA transferase-like"/>
    <property type="match status" value="1"/>
</dbReference>
<sequence>MSGAREAIFGAIGAALGPLAETPRAVIEAEARALLEAPETVRPRLPEGSAVDLFMAAIARLPPGASVERLGAAADVPRAVAAHLGRLGLAGAVRLQPVPALGRLDWAAAGLAPGAEADDGVAVTLAEKGVAETASLVIRSGPDSAVLDAILPLHHVAVLREADVVPYLEDAFAGFDLQRSRNVVLVTGPSGTTDIEGNLVIGVHGPRTLHVLLVPTL</sequence>
<dbReference type="Gene3D" id="3.40.50.10420">
    <property type="entry name" value="NagB/RpiA/CoA transferase-like"/>
    <property type="match status" value="1"/>
</dbReference>
<dbReference type="EMBL" id="BMIQ01000007">
    <property type="protein sequence ID" value="GGE15680.1"/>
    <property type="molecule type" value="Genomic_DNA"/>
</dbReference>
<dbReference type="RefSeq" id="WP_188911467.1">
    <property type="nucleotide sequence ID" value="NZ_BMIQ01000007.1"/>
</dbReference>
<keyword evidence="3" id="KW-1185">Reference proteome</keyword>
<reference evidence="2" key="2">
    <citation type="submission" date="2020-09" db="EMBL/GenBank/DDBJ databases">
        <authorList>
            <person name="Sun Q."/>
            <person name="Zhou Y."/>
        </authorList>
    </citation>
    <scope>NUCLEOTIDE SEQUENCE</scope>
    <source>
        <strain evidence="2">CGMCC 1.15367</strain>
    </source>
</reference>
<accession>A0A917E8N9</accession>
<dbReference type="Pfam" id="PF02589">
    <property type="entry name" value="LUD_dom"/>
    <property type="match status" value="1"/>
</dbReference>
<dbReference type="InterPro" id="IPR003741">
    <property type="entry name" value="LUD_dom"/>
</dbReference>
<reference evidence="2" key="1">
    <citation type="journal article" date="2014" name="Int. J. Syst. Evol. Microbiol.">
        <title>Complete genome sequence of Corynebacterium casei LMG S-19264T (=DSM 44701T), isolated from a smear-ripened cheese.</title>
        <authorList>
            <consortium name="US DOE Joint Genome Institute (JGI-PGF)"/>
            <person name="Walter F."/>
            <person name="Albersmeier A."/>
            <person name="Kalinowski J."/>
            <person name="Ruckert C."/>
        </authorList>
    </citation>
    <scope>NUCLEOTIDE SEQUENCE</scope>
    <source>
        <strain evidence="2">CGMCC 1.15367</strain>
    </source>
</reference>
<dbReference type="InterPro" id="IPR037171">
    <property type="entry name" value="NagB/RpiA_transferase-like"/>
</dbReference>
<name>A0A917E8N9_9HYPH</name>
<evidence type="ECO:0000259" key="1">
    <source>
        <dbReference type="Pfam" id="PF02589"/>
    </source>
</evidence>
<dbReference type="AlphaFoldDB" id="A0A917E8N9"/>
<dbReference type="PANTHER" id="PTHR43682">
    <property type="entry name" value="LACTATE UTILIZATION PROTEIN C"/>
    <property type="match status" value="1"/>
</dbReference>
<dbReference type="Proteomes" id="UP000644699">
    <property type="component" value="Unassembled WGS sequence"/>
</dbReference>
<proteinExistence type="predicted"/>